<protein>
    <submittedName>
        <fullName evidence="3">Uncharacterized protein</fullName>
    </submittedName>
</protein>
<feature type="region of interest" description="Disordered" evidence="1">
    <location>
        <begin position="185"/>
        <end position="293"/>
    </location>
</feature>
<dbReference type="AlphaFoldDB" id="A0A9P5VLA4"/>
<feature type="compositionally biased region" description="Polar residues" evidence="1">
    <location>
        <begin position="216"/>
        <end position="240"/>
    </location>
</feature>
<gene>
    <name evidence="3" type="ORF">BG006_006532</name>
</gene>
<keyword evidence="2" id="KW-1133">Transmembrane helix</keyword>
<feature type="compositionally biased region" description="Low complexity" evidence="1">
    <location>
        <begin position="241"/>
        <end position="254"/>
    </location>
</feature>
<sequence length="755" mass="81503">MASHNNFPSKPPLPTSRLSSPSIPPSPLKPLLLLATLVTFLLPVTAVQCTYPNYATTVQPGQSTVLAWQTSSGDMATYDSISATLYCMDLNGPRGGMWRTATTLFTDRGLMSTSDQFQFSVPDCGQLVRDMAVRIVATGKQKNNNNKNKINNNKVVTSQSDENACYFMMNRAAVVSPVVPPVIPSSSTSTSPSAVRPPVMTTVSPMPTVAPPVTNKFPTTESPDPTKTSNPIPLVPTNTKSASGIPGLIPSSGGDPNVPGSSGYPTGRVPHPSFPPLPPIPGSPEDIGETSKDDNNKRIATLLGSACGGAALVIMVSLLVLRRRQKRRRPGLVNLEDYEFDGCEKKNKGFKRILGRSKSESDKGHFFRMDDDSSPYDNDMDGATAQPRVLVTEAEALPNSDIAPPPLPALMPATPSYSARVSIALAMTPDTFELDARLATPSPAKLHDSLGSRRRRSSFSLFDFGVPPSPAFTTSSYPRASSSLGSMRSSSSFEDSSVVRRYWEAAQLARAECQAELEGSTYGDHLPQNRLYSFLSQSSESRKAEILTLGTTTDEDEAIAAAHQDFFFAGGPRKNTLNSMLHKYLGQSFRMSLSSLQTNDTGSTGFYGDGSDVEDARLYGKKSKGASASSSRRPGFRSAIDTDFLDHLHIKSLKKRDRQLEYYSHYYNRNPTISTMDSANGIEGGGMEQFREDSMVLGTDQSTGECSPENMSYRTSTVPSLTSTNDPFNTFDSDLILVQTSSQAPEEGVGETSPP</sequence>
<evidence type="ECO:0000313" key="3">
    <source>
        <dbReference type="EMBL" id="KAF9330525.1"/>
    </source>
</evidence>
<keyword evidence="2" id="KW-0472">Membrane</keyword>
<keyword evidence="2" id="KW-0812">Transmembrane</keyword>
<comment type="caution">
    <text evidence="3">The sequence shown here is derived from an EMBL/GenBank/DDBJ whole genome shotgun (WGS) entry which is preliminary data.</text>
</comment>
<reference evidence="3" key="1">
    <citation type="journal article" date="2020" name="Fungal Divers.">
        <title>Resolving the Mortierellaceae phylogeny through synthesis of multi-gene phylogenetics and phylogenomics.</title>
        <authorList>
            <person name="Vandepol N."/>
            <person name="Liber J."/>
            <person name="Desiro A."/>
            <person name="Na H."/>
            <person name="Kennedy M."/>
            <person name="Barry K."/>
            <person name="Grigoriev I.V."/>
            <person name="Miller A.N."/>
            <person name="O'Donnell K."/>
            <person name="Stajich J.E."/>
            <person name="Bonito G."/>
        </authorList>
    </citation>
    <scope>NUCLEOTIDE SEQUENCE</scope>
    <source>
        <strain evidence="3">NVP1</strain>
    </source>
</reference>
<organism evidence="3 4">
    <name type="scientific">Podila minutissima</name>
    <dbReference type="NCBI Taxonomy" id="64525"/>
    <lineage>
        <taxon>Eukaryota</taxon>
        <taxon>Fungi</taxon>
        <taxon>Fungi incertae sedis</taxon>
        <taxon>Mucoromycota</taxon>
        <taxon>Mortierellomycotina</taxon>
        <taxon>Mortierellomycetes</taxon>
        <taxon>Mortierellales</taxon>
        <taxon>Mortierellaceae</taxon>
        <taxon>Podila</taxon>
    </lineage>
</organism>
<proteinExistence type="predicted"/>
<evidence type="ECO:0000256" key="1">
    <source>
        <dbReference type="SAM" id="MobiDB-lite"/>
    </source>
</evidence>
<evidence type="ECO:0000313" key="4">
    <source>
        <dbReference type="Proteomes" id="UP000696485"/>
    </source>
</evidence>
<feature type="region of interest" description="Disordered" evidence="1">
    <location>
        <begin position="1"/>
        <end position="21"/>
    </location>
</feature>
<name>A0A9P5VLA4_9FUNG</name>
<feature type="region of interest" description="Disordered" evidence="1">
    <location>
        <begin position="700"/>
        <end position="720"/>
    </location>
</feature>
<feature type="transmembrane region" description="Helical" evidence="2">
    <location>
        <begin position="299"/>
        <end position="321"/>
    </location>
</feature>
<keyword evidence="4" id="KW-1185">Reference proteome</keyword>
<feature type="compositionally biased region" description="Pro residues" evidence="1">
    <location>
        <begin position="272"/>
        <end position="282"/>
    </location>
</feature>
<accession>A0A9P5VLA4</accession>
<dbReference type="EMBL" id="JAAAUY010000391">
    <property type="protein sequence ID" value="KAF9330525.1"/>
    <property type="molecule type" value="Genomic_DNA"/>
</dbReference>
<evidence type="ECO:0000256" key="2">
    <source>
        <dbReference type="SAM" id="Phobius"/>
    </source>
</evidence>
<dbReference type="Proteomes" id="UP000696485">
    <property type="component" value="Unassembled WGS sequence"/>
</dbReference>
<feature type="compositionally biased region" description="Low complexity" evidence="1">
    <location>
        <begin position="185"/>
        <end position="214"/>
    </location>
</feature>